<feature type="compositionally biased region" description="Basic and acidic residues" evidence="1">
    <location>
        <begin position="272"/>
        <end position="282"/>
    </location>
</feature>
<gene>
    <name evidence="2" type="ORF">Celaphus_00017554</name>
</gene>
<comment type="caution">
    <text evidence="2">The sequence shown here is derived from an EMBL/GenBank/DDBJ whole genome shotgun (WGS) entry which is preliminary data.</text>
</comment>
<reference evidence="2 3" key="1">
    <citation type="journal article" date="2018" name="Mol. Genet. Genomics">
        <title>The red deer Cervus elaphus genome CerEla1.0: sequencing, annotating, genes, and chromosomes.</title>
        <authorList>
            <person name="Bana N.A."/>
            <person name="Nyiri A."/>
            <person name="Nagy J."/>
            <person name="Frank K."/>
            <person name="Nagy T."/>
            <person name="Steger V."/>
            <person name="Schiller M."/>
            <person name="Lakatos P."/>
            <person name="Sugar L."/>
            <person name="Horn P."/>
            <person name="Barta E."/>
            <person name="Orosz L."/>
        </authorList>
    </citation>
    <scope>NUCLEOTIDE SEQUENCE [LARGE SCALE GENOMIC DNA]</scope>
    <source>
        <strain evidence="2">Hungarian</strain>
    </source>
</reference>
<dbReference type="EMBL" id="MKHE01000027">
    <property type="protein sequence ID" value="OWK01619.1"/>
    <property type="molecule type" value="Genomic_DNA"/>
</dbReference>
<evidence type="ECO:0000313" key="2">
    <source>
        <dbReference type="EMBL" id="OWK01619.1"/>
    </source>
</evidence>
<evidence type="ECO:0000313" key="3">
    <source>
        <dbReference type="Proteomes" id="UP000242450"/>
    </source>
</evidence>
<evidence type="ECO:0000256" key="1">
    <source>
        <dbReference type="SAM" id="MobiDB-lite"/>
    </source>
</evidence>
<feature type="region of interest" description="Disordered" evidence="1">
    <location>
        <begin position="1"/>
        <end position="43"/>
    </location>
</feature>
<dbReference type="Proteomes" id="UP000242450">
    <property type="component" value="Chromosome 27"/>
</dbReference>
<organism evidence="2 3">
    <name type="scientific">Cervus elaphus hippelaphus</name>
    <name type="common">European red deer</name>
    <dbReference type="NCBI Taxonomy" id="46360"/>
    <lineage>
        <taxon>Eukaryota</taxon>
        <taxon>Metazoa</taxon>
        <taxon>Chordata</taxon>
        <taxon>Craniata</taxon>
        <taxon>Vertebrata</taxon>
        <taxon>Euteleostomi</taxon>
        <taxon>Mammalia</taxon>
        <taxon>Eutheria</taxon>
        <taxon>Laurasiatheria</taxon>
        <taxon>Artiodactyla</taxon>
        <taxon>Ruminantia</taxon>
        <taxon>Pecora</taxon>
        <taxon>Cervidae</taxon>
        <taxon>Cervinae</taxon>
        <taxon>Cervus</taxon>
    </lineage>
</organism>
<dbReference type="AlphaFoldDB" id="A0A212C6K8"/>
<accession>A0A212C6K8</accession>
<protein>
    <submittedName>
        <fullName evidence="2">Uncharacterized protein</fullName>
    </submittedName>
</protein>
<feature type="compositionally biased region" description="Low complexity" evidence="1">
    <location>
        <begin position="239"/>
        <end position="252"/>
    </location>
</feature>
<feature type="region of interest" description="Disordered" evidence="1">
    <location>
        <begin position="167"/>
        <end position="282"/>
    </location>
</feature>
<keyword evidence="3" id="KW-1185">Reference proteome</keyword>
<name>A0A212C6K8_CEREH</name>
<feature type="compositionally biased region" description="Basic and acidic residues" evidence="1">
    <location>
        <begin position="17"/>
        <end position="33"/>
    </location>
</feature>
<sequence>MRLKPLKGSDSVVSTTADRRCPEMPSRLEDKMGRGSRPNPCAVRFTWKTDTKGVHTGSMDASTHTPGPTCLPAPSCPWPADGQQQTAPRVNKPLTPCKGPSSRDYANANGSLLTESLYSLAQILMRTSQGWDAETRAECWVTSGYGAQDSTSPDGAVLGGRLCWKGPESEARRPRENPGAGVGPRPLDGGTSPGMRAGRAASERLSPAGSGLSSRARIRPEPQSSHPWCCDLNLPHRLAGALPAERGPEAPGEPGGRSPDDPLVPEAAGIFKADRDKCNRTS</sequence>
<feature type="compositionally biased region" description="Basic and acidic residues" evidence="1">
    <location>
        <begin position="167"/>
        <end position="176"/>
    </location>
</feature>
<proteinExistence type="predicted"/>